<organism evidence="7 8">
    <name type="scientific">Acetobacter senegalensis</name>
    <dbReference type="NCBI Taxonomy" id="446692"/>
    <lineage>
        <taxon>Bacteria</taxon>
        <taxon>Pseudomonadati</taxon>
        <taxon>Pseudomonadota</taxon>
        <taxon>Alphaproteobacteria</taxon>
        <taxon>Acetobacterales</taxon>
        <taxon>Acetobacteraceae</taxon>
        <taxon>Acetobacter</taxon>
    </lineage>
</organism>
<keyword evidence="5" id="KW-0175">Coiled coil</keyword>
<feature type="coiled-coil region" evidence="5">
    <location>
        <begin position="572"/>
        <end position="606"/>
    </location>
</feature>
<evidence type="ECO:0000256" key="3">
    <source>
        <dbReference type="ARBA" id="ARBA00049360"/>
    </source>
</evidence>
<gene>
    <name evidence="7" type="primary">uup</name>
    <name evidence="7" type="ORF">ASN_3583</name>
</gene>
<reference evidence="8" key="1">
    <citation type="submission" date="2014-09" db="EMBL/GenBank/DDBJ databases">
        <authorList>
            <person name="Illeghems K.G."/>
        </authorList>
    </citation>
    <scope>NUCLEOTIDE SEQUENCE [LARGE SCALE GENOMIC DNA]</scope>
    <source>
        <strain evidence="8">108B</strain>
    </source>
</reference>
<dbReference type="SMART" id="SM00382">
    <property type="entry name" value="AAA"/>
    <property type="match status" value="2"/>
</dbReference>
<dbReference type="GeneID" id="34784526"/>
<dbReference type="InterPro" id="IPR032524">
    <property type="entry name" value="ABC_tran_C"/>
</dbReference>
<sequence length="608" mass="66297">MALPPLLHLQDISLTLGGRPLLDKAGFAVARGERVCLVGRNGSGKSTLLKIAAGALQPDSGVVFLQPGATLRYLPQEPDLSTHLTTSDYVLAQIAEPENSWRAAAMLDALGLTGQESTSHLSGGEARRCAIAGALAAAPDILLLDEPTNHLDMPTIEWLERELLSLNSAMLMISHDRRLLSTLSRSVVWLDRGITRRLDQGFSRFEEWREEVIEQEERDAHKLDRKIAREEDWMRYGVTARRKRNVRRVGELAALRAAKREAVRAPGSVTLAAQSSGVSSKLVAVAENVSKSWGDRVIVRDLDLRLLRGDRLALVGANGAGKTTLLRLLVGQDQPDSGTVSLGPSLSMVTLDQQRRTLDPQKSLADTLTGGGGDMVQVGAEKRHVIGYMKDFLFKPEQARTPVGVLSGGERGRLMLACALAQPSNLLVLDEPTNDLDLETLDLLQEMLASYSGTVLLVSHDRDFLDRVATSVLASEGQGNWVEYAGGYSDMLAQKKGGIEENVMAAPPVVRVQGSSEANVSSGKPSSRKLSYKDQFALDSLPKEIAKLEKQAEIIRTKLADADLYAKDPKAFEKYSTDLVKTETALAAAEEKWLELEMKRENLTVDPN</sequence>
<dbReference type="KEGG" id="asz:ASN_3583"/>
<dbReference type="PANTHER" id="PTHR42855">
    <property type="entry name" value="ABC TRANSPORTER ATP-BINDING SUBUNIT"/>
    <property type="match status" value="1"/>
</dbReference>
<dbReference type="InterPro" id="IPR027417">
    <property type="entry name" value="P-loop_NTPase"/>
</dbReference>
<dbReference type="Gene3D" id="1.10.287.380">
    <property type="entry name" value="Valyl-tRNA synthetase, C-terminal domain"/>
    <property type="match status" value="1"/>
</dbReference>
<protein>
    <submittedName>
        <fullName evidence="7">ABC transporter related</fullName>
    </submittedName>
</protein>
<evidence type="ECO:0000259" key="6">
    <source>
        <dbReference type="PROSITE" id="PS50893"/>
    </source>
</evidence>
<dbReference type="GO" id="GO:0016887">
    <property type="term" value="F:ATP hydrolysis activity"/>
    <property type="evidence" value="ECO:0007669"/>
    <property type="project" value="InterPro"/>
</dbReference>
<keyword evidence="8" id="KW-1185">Reference proteome</keyword>
<evidence type="ECO:0000313" key="7">
    <source>
        <dbReference type="EMBL" id="CEF42808.1"/>
    </source>
</evidence>
<dbReference type="AlphaFoldDB" id="A0A0U5F4J0"/>
<dbReference type="RefSeq" id="WP_058988889.1">
    <property type="nucleotide sequence ID" value="NZ_JAIMFQ010000006.1"/>
</dbReference>
<dbReference type="PROSITE" id="PS50893">
    <property type="entry name" value="ABC_TRANSPORTER_2"/>
    <property type="match status" value="2"/>
</dbReference>
<dbReference type="InterPro" id="IPR051309">
    <property type="entry name" value="ABCF_ATPase"/>
</dbReference>
<evidence type="ECO:0000256" key="2">
    <source>
        <dbReference type="ARBA" id="ARBA00022840"/>
    </source>
</evidence>
<dbReference type="InterPro" id="IPR037118">
    <property type="entry name" value="Val-tRNA_synth_C_sf"/>
</dbReference>
<dbReference type="PANTHER" id="PTHR42855:SF1">
    <property type="entry name" value="ABC TRANSPORTER DOMAIN-CONTAINING PROTEIN"/>
    <property type="match status" value="1"/>
</dbReference>
<dbReference type="Proteomes" id="UP000056109">
    <property type="component" value="Chromosome I"/>
</dbReference>
<evidence type="ECO:0000313" key="8">
    <source>
        <dbReference type="Proteomes" id="UP000056109"/>
    </source>
</evidence>
<proteinExistence type="inferred from homology"/>
<feature type="domain" description="ABC transporter" evidence="6">
    <location>
        <begin position="7"/>
        <end position="217"/>
    </location>
</feature>
<dbReference type="Pfam" id="PF00005">
    <property type="entry name" value="ABC_tran"/>
    <property type="match status" value="2"/>
</dbReference>
<keyword evidence="2" id="KW-0067">ATP-binding</keyword>
<comment type="catalytic activity">
    <reaction evidence="3">
        <text>ATP + H2O = ADP + phosphate + H(+)</text>
        <dbReference type="Rhea" id="RHEA:13065"/>
        <dbReference type="ChEBI" id="CHEBI:15377"/>
        <dbReference type="ChEBI" id="CHEBI:15378"/>
        <dbReference type="ChEBI" id="CHEBI:30616"/>
        <dbReference type="ChEBI" id="CHEBI:43474"/>
        <dbReference type="ChEBI" id="CHEBI:456216"/>
    </reaction>
</comment>
<dbReference type="Gene3D" id="3.40.50.300">
    <property type="entry name" value="P-loop containing nucleotide triphosphate hydrolases"/>
    <property type="match status" value="2"/>
</dbReference>
<evidence type="ECO:0000256" key="1">
    <source>
        <dbReference type="ARBA" id="ARBA00022741"/>
    </source>
</evidence>
<comment type="similarity">
    <text evidence="4">Belongs to the ABC transporter superfamily. ABCF family. Uup subfamily.</text>
</comment>
<evidence type="ECO:0000256" key="5">
    <source>
        <dbReference type="SAM" id="Coils"/>
    </source>
</evidence>
<keyword evidence="1" id="KW-0547">Nucleotide-binding</keyword>
<dbReference type="InterPro" id="IPR003439">
    <property type="entry name" value="ABC_transporter-like_ATP-bd"/>
</dbReference>
<dbReference type="InterPro" id="IPR003593">
    <property type="entry name" value="AAA+_ATPase"/>
</dbReference>
<dbReference type="CDD" id="cd03221">
    <property type="entry name" value="ABCF_EF-3"/>
    <property type="match status" value="2"/>
</dbReference>
<dbReference type="EMBL" id="LN606600">
    <property type="protein sequence ID" value="CEF42808.1"/>
    <property type="molecule type" value="Genomic_DNA"/>
</dbReference>
<name>A0A0U5F4J0_9PROT</name>
<dbReference type="PATRIC" id="fig|446692.3.peg.3808"/>
<evidence type="ECO:0000256" key="4">
    <source>
        <dbReference type="ARBA" id="ARBA00061478"/>
    </source>
</evidence>
<dbReference type="GO" id="GO:0005524">
    <property type="term" value="F:ATP binding"/>
    <property type="evidence" value="ECO:0007669"/>
    <property type="project" value="UniProtKB-KW"/>
</dbReference>
<dbReference type="Pfam" id="PF16326">
    <property type="entry name" value="ABC_tran_CTD"/>
    <property type="match status" value="1"/>
</dbReference>
<dbReference type="SUPFAM" id="SSF52540">
    <property type="entry name" value="P-loop containing nucleoside triphosphate hydrolases"/>
    <property type="match status" value="2"/>
</dbReference>
<feature type="domain" description="ABC transporter" evidence="6">
    <location>
        <begin position="284"/>
        <end position="522"/>
    </location>
</feature>
<accession>A0A0U5F4J0</accession>
<dbReference type="GO" id="GO:0003677">
    <property type="term" value="F:DNA binding"/>
    <property type="evidence" value="ECO:0007669"/>
    <property type="project" value="InterPro"/>
</dbReference>
<dbReference type="FunFam" id="3.40.50.300:FF:000309">
    <property type="entry name" value="ABC transporter ATP-binding protein"/>
    <property type="match status" value="1"/>
</dbReference>